<feature type="compositionally biased region" description="Acidic residues" evidence="1">
    <location>
        <begin position="697"/>
        <end position="709"/>
    </location>
</feature>
<evidence type="ECO:0000313" key="2">
    <source>
        <dbReference type="EMBL" id="KAF5313045.1"/>
    </source>
</evidence>
<dbReference type="Gene3D" id="3.80.10.10">
    <property type="entry name" value="Ribonuclease Inhibitor"/>
    <property type="match status" value="1"/>
</dbReference>
<name>A0A8H5EUJ3_9AGAR</name>
<keyword evidence="3" id="KW-1185">Reference proteome</keyword>
<proteinExistence type="predicted"/>
<evidence type="ECO:0000313" key="3">
    <source>
        <dbReference type="Proteomes" id="UP000567179"/>
    </source>
</evidence>
<dbReference type="SUPFAM" id="SSF52047">
    <property type="entry name" value="RNI-like"/>
    <property type="match status" value="1"/>
</dbReference>
<feature type="compositionally biased region" description="Acidic residues" evidence="1">
    <location>
        <begin position="628"/>
        <end position="680"/>
    </location>
</feature>
<accession>A0A8H5EUJ3</accession>
<dbReference type="OrthoDB" id="2269034at2759"/>
<protein>
    <recommendedName>
        <fullName evidence="4">F-box domain-containing protein</fullName>
    </recommendedName>
</protein>
<dbReference type="Proteomes" id="UP000567179">
    <property type="component" value="Unassembled WGS sequence"/>
</dbReference>
<dbReference type="Gene3D" id="1.20.1280.50">
    <property type="match status" value="1"/>
</dbReference>
<dbReference type="InterPro" id="IPR032675">
    <property type="entry name" value="LRR_dom_sf"/>
</dbReference>
<sequence>MASKVASFFKGLLGGLVPDSETTPTDLDKRPTADDSEIVQRNIYGDALYYELEYRRHVKQMQDFELQRDRHFRRLQDSAYERNMHRRIMKLPAEILSLIFHCMRQPPPTANPAVFETFPFKQRTEEWVFVTWVCRHWRNVALNDPTLWTIVPYLRSRWIPEIIERSRNAGLKIDLTAAQKSDKYFSLVLKHSHRISQLKLRDLLLGYIFGNFDLSSTPKLERLSVGRSVAHYPGGPLKNIYLPTNVFTDCENLRYLELCGIHVILAPNFLPSIIRSSLRHLRLSHCTFPRIQDFKPAMRRIECLESLLLHNTLSRHLIPASYAPMTLASLTSLDLDEFPTELIWFFNNFVLTPRLKHTRIVTRLSPEPNGDLVKLLALMSHPGALGYSISTAHSLAFEMDNSIWTAGNIPIPALVLKGQYAPKNTPSVRFSVDDYRDITIFFAQRPPSHFPLSLRHQTFHGMFSHIFQHFEWTNLRELRLVKFDCNFSSATFGQTLRATFGRLRDIRVVRVGAICARPLIDALWLEARQRQRNVKDEPRKELSFAGLQEIYVEGVSFDYGHETSYTDDSKKVVEATRFVNCLQWRLERGLPIQKLGFTSCTALTSDHLRAFMGVVPDVSWDGEWPESSSDDEEDDSDSDEVDTSEEEDSSGEEDSSEDMDSSEDDDNTEDDDNSEDDESSEEHSSGDQSTDVHGSSDEESTDTESDFSTEPEYLQAFFVHPPTDSQAS</sequence>
<organism evidence="2 3">
    <name type="scientific">Psilocybe cf. subviscida</name>
    <dbReference type="NCBI Taxonomy" id="2480587"/>
    <lineage>
        <taxon>Eukaryota</taxon>
        <taxon>Fungi</taxon>
        <taxon>Dikarya</taxon>
        <taxon>Basidiomycota</taxon>
        <taxon>Agaricomycotina</taxon>
        <taxon>Agaricomycetes</taxon>
        <taxon>Agaricomycetidae</taxon>
        <taxon>Agaricales</taxon>
        <taxon>Agaricineae</taxon>
        <taxon>Strophariaceae</taxon>
        <taxon>Psilocybe</taxon>
    </lineage>
</organism>
<gene>
    <name evidence="2" type="ORF">D9619_003552</name>
</gene>
<evidence type="ECO:0008006" key="4">
    <source>
        <dbReference type="Google" id="ProtNLM"/>
    </source>
</evidence>
<dbReference type="AlphaFoldDB" id="A0A8H5EUJ3"/>
<feature type="region of interest" description="Disordered" evidence="1">
    <location>
        <begin position="618"/>
        <end position="728"/>
    </location>
</feature>
<comment type="caution">
    <text evidence="2">The sequence shown here is derived from an EMBL/GenBank/DDBJ whole genome shotgun (WGS) entry which is preliminary data.</text>
</comment>
<evidence type="ECO:0000256" key="1">
    <source>
        <dbReference type="SAM" id="MobiDB-lite"/>
    </source>
</evidence>
<dbReference type="EMBL" id="JAACJJ010000056">
    <property type="protein sequence ID" value="KAF5313045.1"/>
    <property type="molecule type" value="Genomic_DNA"/>
</dbReference>
<reference evidence="2 3" key="1">
    <citation type="journal article" date="2020" name="ISME J.">
        <title>Uncovering the hidden diversity of litter-decomposition mechanisms in mushroom-forming fungi.</title>
        <authorList>
            <person name="Floudas D."/>
            <person name="Bentzer J."/>
            <person name="Ahren D."/>
            <person name="Johansson T."/>
            <person name="Persson P."/>
            <person name="Tunlid A."/>
        </authorList>
    </citation>
    <scope>NUCLEOTIDE SEQUENCE [LARGE SCALE GENOMIC DNA]</scope>
    <source>
        <strain evidence="2 3">CBS 101986</strain>
    </source>
</reference>